<keyword evidence="2" id="KW-1185">Reference proteome</keyword>
<sequence>MQNMFEVVVSEPNYFVGLEIKINRETSSIFIHISNYIKRMLERFDLAEASENSIPADPHATLTSTIREEENIGENIPYRQAVGSLMFAAITARPDITYAVNIVS</sequence>
<gene>
    <name evidence="1" type="ORF">QE152_g33337</name>
</gene>
<dbReference type="EMBL" id="JASPKY010000504">
    <property type="protein sequence ID" value="KAK9694717.1"/>
    <property type="molecule type" value="Genomic_DNA"/>
</dbReference>
<organism evidence="1 2">
    <name type="scientific">Popillia japonica</name>
    <name type="common">Japanese beetle</name>
    <dbReference type="NCBI Taxonomy" id="7064"/>
    <lineage>
        <taxon>Eukaryota</taxon>
        <taxon>Metazoa</taxon>
        <taxon>Ecdysozoa</taxon>
        <taxon>Arthropoda</taxon>
        <taxon>Hexapoda</taxon>
        <taxon>Insecta</taxon>
        <taxon>Pterygota</taxon>
        <taxon>Neoptera</taxon>
        <taxon>Endopterygota</taxon>
        <taxon>Coleoptera</taxon>
        <taxon>Polyphaga</taxon>
        <taxon>Scarabaeiformia</taxon>
        <taxon>Scarabaeidae</taxon>
        <taxon>Rutelinae</taxon>
        <taxon>Popillia</taxon>
    </lineage>
</organism>
<evidence type="ECO:0000313" key="1">
    <source>
        <dbReference type="EMBL" id="KAK9694717.1"/>
    </source>
</evidence>
<name>A0AAW1IX06_POPJA</name>
<reference evidence="1 2" key="1">
    <citation type="journal article" date="2024" name="BMC Genomics">
        <title>De novo assembly and annotation of Popillia japonica's genome with initial clues to its potential as an invasive pest.</title>
        <authorList>
            <person name="Cucini C."/>
            <person name="Boschi S."/>
            <person name="Funari R."/>
            <person name="Cardaioli E."/>
            <person name="Iannotti N."/>
            <person name="Marturano G."/>
            <person name="Paoli F."/>
            <person name="Bruttini M."/>
            <person name="Carapelli A."/>
            <person name="Frati F."/>
            <person name="Nardi F."/>
        </authorList>
    </citation>
    <scope>NUCLEOTIDE SEQUENCE [LARGE SCALE GENOMIC DNA]</scope>
    <source>
        <strain evidence="1">DMR45628</strain>
    </source>
</reference>
<proteinExistence type="predicted"/>
<dbReference type="AlphaFoldDB" id="A0AAW1IX06"/>
<protein>
    <submittedName>
        <fullName evidence="1">Uncharacterized protein</fullName>
    </submittedName>
</protein>
<accession>A0AAW1IX06</accession>
<evidence type="ECO:0000313" key="2">
    <source>
        <dbReference type="Proteomes" id="UP001458880"/>
    </source>
</evidence>
<comment type="caution">
    <text evidence="1">The sequence shown here is derived from an EMBL/GenBank/DDBJ whole genome shotgun (WGS) entry which is preliminary data.</text>
</comment>
<dbReference type="Proteomes" id="UP001458880">
    <property type="component" value="Unassembled WGS sequence"/>
</dbReference>